<dbReference type="EMBL" id="VSRR010111130">
    <property type="protein sequence ID" value="MPC97713.1"/>
    <property type="molecule type" value="Genomic_DNA"/>
</dbReference>
<protein>
    <submittedName>
        <fullName evidence="2">Uncharacterized protein</fullName>
    </submittedName>
</protein>
<dbReference type="AlphaFoldDB" id="A0A5B7JTH0"/>
<comment type="caution">
    <text evidence="2">The sequence shown here is derived from an EMBL/GenBank/DDBJ whole genome shotgun (WGS) entry which is preliminary data.</text>
</comment>
<sequence length="116" mass="13812">MAHHATPALLTTTQHKAELYCTSDHITDSNTPQRITPQRDVTQSHASPHDSHRTPCSTTHHTYHQLRQVHHSHYSKARLHYITQHTARQYNLNTHHHTPPPRRRRPRRHRRRHSHN</sequence>
<keyword evidence="3" id="KW-1185">Reference proteome</keyword>
<evidence type="ECO:0000313" key="3">
    <source>
        <dbReference type="Proteomes" id="UP000324222"/>
    </source>
</evidence>
<accession>A0A5B7JTH0</accession>
<gene>
    <name evidence="2" type="ORF">E2C01_093040</name>
</gene>
<feature type="compositionally biased region" description="Basic residues" evidence="1">
    <location>
        <begin position="94"/>
        <end position="116"/>
    </location>
</feature>
<dbReference type="Proteomes" id="UP000324222">
    <property type="component" value="Unassembled WGS sequence"/>
</dbReference>
<feature type="compositionally biased region" description="Basic residues" evidence="1">
    <location>
        <begin position="61"/>
        <end position="79"/>
    </location>
</feature>
<feature type="region of interest" description="Disordered" evidence="1">
    <location>
        <begin position="24"/>
        <end position="116"/>
    </location>
</feature>
<feature type="compositionally biased region" description="Polar residues" evidence="1">
    <location>
        <begin position="28"/>
        <end position="46"/>
    </location>
</feature>
<evidence type="ECO:0000313" key="2">
    <source>
        <dbReference type="EMBL" id="MPC97713.1"/>
    </source>
</evidence>
<evidence type="ECO:0000256" key="1">
    <source>
        <dbReference type="SAM" id="MobiDB-lite"/>
    </source>
</evidence>
<reference evidence="2 3" key="1">
    <citation type="submission" date="2019-05" db="EMBL/GenBank/DDBJ databases">
        <title>Another draft genome of Portunus trituberculatus and its Hox gene families provides insights of decapod evolution.</title>
        <authorList>
            <person name="Jeong J.-H."/>
            <person name="Song I."/>
            <person name="Kim S."/>
            <person name="Choi T."/>
            <person name="Kim D."/>
            <person name="Ryu S."/>
            <person name="Kim W."/>
        </authorList>
    </citation>
    <scope>NUCLEOTIDE SEQUENCE [LARGE SCALE GENOMIC DNA]</scope>
    <source>
        <tissue evidence="2">Muscle</tissue>
    </source>
</reference>
<proteinExistence type="predicted"/>
<feature type="compositionally biased region" description="Polar residues" evidence="1">
    <location>
        <begin position="83"/>
        <end position="93"/>
    </location>
</feature>
<organism evidence="2 3">
    <name type="scientific">Portunus trituberculatus</name>
    <name type="common">Swimming crab</name>
    <name type="synonym">Neptunus trituberculatus</name>
    <dbReference type="NCBI Taxonomy" id="210409"/>
    <lineage>
        <taxon>Eukaryota</taxon>
        <taxon>Metazoa</taxon>
        <taxon>Ecdysozoa</taxon>
        <taxon>Arthropoda</taxon>
        <taxon>Crustacea</taxon>
        <taxon>Multicrustacea</taxon>
        <taxon>Malacostraca</taxon>
        <taxon>Eumalacostraca</taxon>
        <taxon>Eucarida</taxon>
        <taxon>Decapoda</taxon>
        <taxon>Pleocyemata</taxon>
        <taxon>Brachyura</taxon>
        <taxon>Eubrachyura</taxon>
        <taxon>Portunoidea</taxon>
        <taxon>Portunidae</taxon>
        <taxon>Portuninae</taxon>
        <taxon>Portunus</taxon>
    </lineage>
</organism>
<name>A0A5B7JTH0_PORTR</name>